<gene>
    <name evidence="2" type="ORF">GCM10011579_017490</name>
</gene>
<evidence type="ECO:0000256" key="1">
    <source>
        <dbReference type="SAM" id="MobiDB-lite"/>
    </source>
</evidence>
<comment type="caution">
    <text evidence="2">The sequence shown here is derived from an EMBL/GenBank/DDBJ whole genome shotgun (WGS) entry which is preliminary data.</text>
</comment>
<feature type="region of interest" description="Disordered" evidence="1">
    <location>
        <begin position="59"/>
        <end position="91"/>
    </location>
</feature>
<feature type="region of interest" description="Disordered" evidence="1">
    <location>
        <begin position="1"/>
        <end position="27"/>
    </location>
</feature>
<feature type="compositionally biased region" description="Basic residues" evidence="1">
    <location>
        <begin position="68"/>
        <end position="82"/>
    </location>
</feature>
<organism evidence="2 3">
    <name type="scientific">Streptomyces albiflavescens</name>
    <dbReference type="NCBI Taxonomy" id="1623582"/>
    <lineage>
        <taxon>Bacteria</taxon>
        <taxon>Bacillati</taxon>
        <taxon>Actinomycetota</taxon>
        <taxon>Actinomycetes</taxon>
        <taxon>Kitasatosporales</taxon>
        <taxon>Streptomycetaceae</taxon>
        <taxon>Streptomyces</taxon>
    </lineage>
</organism>
<evidence type="ECO:0000313" key="3">
    <source>
        <dbReference type="Proteomes" id="UP000600365"/>
    </source>
</evidence>
<sequence length="91" mass="10040">MTVGPTSDRPPGDRPDSRERSSGARPLRSVVVLGGSLAGLLAARALAEFADVVTVVERDVLPDGPERRKNRTRLRRRRRRRSTAGFTGFTR</sequence>
<feature type="compositionally biased region" description="Basic and acidic residues" evidence="1">
    <location>
        <begin position="10"/>
        <end position="22"/>
    </location>
</feature>
<accession>A0A917XWM4</accession>
<dbReference type="Proteomes" id="UP000600365">
    <property type="component" value="Unassembled WGS sequence"/>
</dbReference>
<dbReference type="RefSeq" id="WP_189185266.1">
    <property type="nucleotide sequence ID" value="NZ_BMMM01000002.1"/>
</dbReference>
<protein>
    <submittedName>
        <fullName evidence="2">Uncharacterized protein</fullName>
    </submittedName>
</protein>
<keyword evidence="3" id="KW-1185">Reference proteome</keyword>
<name>A0A917XWM4_9ACTN</name>
<proteinExistence type="predicted"/>
<evidence type="ECO:0000313" key="2">
    <source>
        <dbReference type="EMBL" id="GGN56442.1"/>
    </source>
</evidence>
<dbReference type="AlphaFoldDB" id="A0A917XWM4"/>
<dbReference type="EMBL" id="BMMM01000002">
    <property type="protein sequence ID" value="GGN56442.1"/>
    <property type="molecule type" value="Genomic_DNA"/>
</dbReference>
<reference evidence="2 3" key="1">
    <citation type="journal article" date="2014" name="Int. J. Syst. Evol. Microbiol.">
        <title>Complete genome sequence of Corynebacterium casei LMG S-19264T (=DSM 44701T), isolated from a smear-ripened cheese.</title>
        <authorList>
            <consortium name="US DOE Joint Genome Institute (JGI-PGF)"/>
            <person name="Walter F."/>
            <person name="Albersmeier A."/>
            <person name="Kalinowski J."/>
            <person name="Ruckert C."/>
        </authorList>
    </citation>
    <scope>NUCLEOTIDE SEQUENCE [LARGE SCALE GENOMIC DNA]</scope>
    <source>
        <strain evidence="2 3">CGMCC 4.7111</strain>
    </source>
</reference>